<keyword evidence="2" id="KW-1185">Reference proteome</keyword>
<organism evidence="1 2">
    <name type="scientific">Rhodocollybia butyracea</name>
    <dbReference type="NCBI Taxonomy" id="206335"/>
    <lineage>
        <taxon>Eukaryota</taxon>
        <taxon>Fungi</taxon>
        <taxon>Dikarya</taxon>
        <taxon>Basidiomycota</taxon>
        <taxon>Agaricomycotina</taxon>
        <taxon>Agaricomycetes</taxon>
        <taxon>Agaricomycetidae</taxon>
        <taxon>Agaricales</taxon>
        <taxon>Marasmiineae</taxon>
        <taxon>Omphalotaceae</taxon>
        <taxon>Rhodocollybia</taxon>
    </lineage>
</organism>
<comment type="caution">
    <text evidence="1">The sequence shown here is derived from an EMBL/GenBank/DDBJ whole genome shotgun (WGS) entry which is preliminary data.</text>
</comment>
<proteinExistence type="predicted"/>
<evidence type="ECO:0000313" key="2">
    <source>
        <dbReference type="Proteomes" id="UP000772434"/>
    </source>
</evidence>
<sequence>MFARCESSLMKLSHLELSGYYVSDQNLLKILAQLPTLAFLSFKEAFLLDAKPPALTAHLFQVITSTDVMPKLTQLELIFYSGTAPIDDLVLFIESRRLSLEGDESSMRLLPLKHVRVGISSPQTCEALMDRLSGLCSSGLLVEVSEPWHSYRSFW</sequence>
<dbReference type="OrthoDB" id="3060319at2759"/>
<name>A0A9P5UAZ9_9AGAR</name>
<gene>
    <name evidence="1" type="ORF">BDP27DRAFT_397168</name>
</gene>
<dbReference type="EMBL" id="JADNRY010000023">
    <property type="protein sequence ID" value="KAF9072571.1"/>
    <property type="molecule type" value="Genomic_DNA"/>
</dbReference>
<reference evidence="1" key="1">
    <citation type="submission" date="2020-11" db="EMBL/GenBank/DDBJ databases">
        <authorList>
            <consortium name="DOE Joint Genome Institute"/>
            <person name="Ahrendt S."/>
            <person name="Riley R."/>
            <person name="Andreopoulos W."/>
            <person name="Labutti K."/>
            <person name="Pangilinan J."/>
            <person name="Ruiz-Duenas F.J."/>
            <person name="Barrasa J.M."/>
            <person name="Sanchez-Garcia M."/>
            <person name="Camarero S."/>
            <person name="Miyauchi S."/>
            <person name="Serrano A."/>
            <person name="Linde D."/>
            <person name="Babiker R."/>
            <person name="Drula E."/>
            <person name="Ayuso-Fernandez I."/>
            <person name="Pacheco R."/>
            <person name="Padilla G."/>
            <person name="Ferreira P."/>
            <person name="Barriuso J."/>
            <person name="Kellner H."/>
            <person name="Castanera R."/>
            <person name="Alfaro M."/>
            <person name="Ramirez L."/>
            <person name="Pisabarro A.G."/>
            <person name="Kuo A."/>
            <person name="Tritt A."/>
            <person name="Lipzen A."/>
            <person name="He G."/>
            <person name="Yan M."/>
            <person name="Ng V."/>
            <person name="Cullen D."/>
            <person name="Martin F."/>
            <person name="Rosso M.-N."/>
            <person name="Henrissat B."/>
            <person name="Hibbett D."/>
            <person name="Martinez A.T."/>
            <person name="Grigoriev I.V."/>
        </authorList>
    </citation>
    <scope>NUCLEOTIDE SEQUENCE</scope>
    <source>
        <strain evidence="1">AH 40177</strain>
    </source>
</reference>
<dbReference type="Proteomes" id="UP000772434">
    <property type="component" value="Unassembled WGS sequence"/>
</dbReference>
<protein>
    <submittedName>
        <fullName evidence="1">Uncharacterized protein</fullName>
    </submittedName>
</protein>
<accession>A0A9P5UAZ9</accession>
<dbReference type="AlphaFoldDB" id="A0A9P5UAZ9"/>
<evidence type="ECO:0000313" key="1">
    <source>
        <dbReference type="EMBL" id="KAF9072571.1"/>
    </source>
</evidence>